<keyword evidence="2" id="KW-1185">Reference proteome</keyword>
<dbReference type="EMBL" id="LXQA011128166">
    <property type="protein sequence ID" value="MCI85967.1"/>
    <property type="molecule type" value="Genomic_DNA"/>
</dbReference>
<dbReference type="Proteomes" id="UP000265520">
    <property type="component" value="Unassembled WGS sequence"/>
</dbReference>
<feature type="non-terminal residue" evidence="1">
    <location>
        <position position="57"/>
    </location>
</feature>
<comment type="caution">
    <text evidence="1">The sequence shown here is derived from an EMBL/GenBank/DDBJ whole genome shotgun (WGS) entry which is preliminary data.</text>
</comment>
<evidence type="ECO:0000313" key="1">
    <source>
        <dbReference type="EMBL" id="MCI85967.1"/>
    </source>
</evidence>
<proteinExistence type="predicted"/>
<evidence type="ECO:0000313" key="2">
    <source>
        <dbReference type="Proteomes" id="UP000265520"/>
    </source>
</evidence>
<sequence>MIQDFPYGIPLGGSGRFVSGTVNWLASNDLASNDLLTSWVIVSLDLDKESYQEITQP</sequence>
<reference evidence="1 2" key="1">
    <citation type="journal article" date="2018" name="Front. Plant Sci.">
        <title>Red Clover (Trifolium pratense) and Zigzag Clover (T. medium) - A Picture of Genomic Similarities and Differences.</title>
        <authorList>
            <person name="Dluhosova J."/>
            <person name="Istvanek J."/>
            <person name="Nedelnik J."/>
            <person name="Repkova J."/>
        </authorList>
    </citation>
    <scope>NUCLEOTIDE SEQUENCE [LARGE SCALE GENOMIC DNA]</scope>
    <source>
        <strain evidence="2">cv. 10/8</strain>
        <tissue evidence="1">Leaf</tissue>
    </source>
</reference>
<accession>A0A392VDM8</accession>
<protein>
    <submittedName>
        <fullName evidence="1">F-box/kelch-repeat protein</fullName>
    </submittedName>
</protein>
<dbReference type="AlphaFoldDB" id="A0A392VDM8"/>
<organism evidence="1 2">
    <name type="scientific">Trifolium medium</name>
    <dbReference type="NCBI Taxonomy" id="97028"/>
    <lineage>
        <taxon>Eukaryota</taxon>
        <taxon>Viridiplantae</taxon>
        <taxon>Streptophyta</taxon>
        <taxon>Embryophyta</taxon>
        <taxon>Tracheophyta</taxon>
        <taxon>Spermatophyta</taxon>
        <taxon>Magnoliopsida</taxon>
        <taxon>eudicotyledons</taxon>
        <taxon>Gunneridae</taxon>
        <taxon>Pentapetalae</taxon>
        <taxon>rosids</taxon>
        <taxon>fabids</taxon>
        <taxon>Fabales</taxon>
        <taxon>Fabaceae</taxon>
        <taxon>Papilionoideae</taxon>
        <taxon>50 kb inversion clade</taxon>
        <taxon>NPAAA clade</taxon>
        <taxon>Hologalegina</taxon>
        <taxon>IRL clade</taxon>
        <taxon>Trifolieae</taxon>
        <taxon>Trifolium</taxon>
    </lineage>
</organism>
<name>A0A392VDM8_9FABA</name>